<dbReference type="AlphaFoldDB" id="A0A0A1TRJ9"/>
<sequence>MADTNASETAPLLGNRTQTSPIDEQDVQTPNSYARLTRWLLIRIIISSTATIFLLIVSEVVGSHFGFGYNESRTVAMIPPFVAIIFAILNLPRTLPTIVNAFIDFGLLYFSPFVLDNQRDYFMPPSWWCSSRDPDCETRLVILQCIVTVCLIFGVVTWLAQLTVCLVRLTALFKPYMRTSMPTGEFTISFSVKFLKQADATTAPVAEREAVQNANGEGQTPTTAV</sequence>
<keyword evidence="2" id="KW-0812">Transmembrane</keyword>
<feature type="transmembrane region" description="Helical" evidence="2">
    <location>
        <begin position="40"/>
        <end position="62"/>
    </location>
</feature>
<evidence type="ECO:0000313" key="3">
    <source>
        <dbReference type="EMBL" id="CEJ94720.1"/>
    </source>
</evidence>
<feature type="region of interest" description="Disordered" evidence="1">
    <location>
        <begin position="1"/>
        <end position="27"/>
    </location>
</feature>
<dbReference type="HOGENOM" id="CLU_1230670_0_0_1"/>
<feature type="transmembrane region" description="Helical" evidence="2">
    <location>
        <begin position="74"/>
        <end position="91"/>
    </location>
</feature>
<evidence type="ECO:0008006" key="5">
    <source>
        <dbReference type="Google" id="ProtNLM"/>
    </source>
</evidence>
<dbReference type="Proteomes" id="UP000039046">
    <property type="component" value="Unassembled WGS sequence"/>
</dbReference>
<accession>A0A0A1TRJ9</accession>
<evidence type="ECO:0000256" key="1">
    <source>
        <dbReference type="SAM" id="MobiDB-lite"/>
    </source>
</evidence>
<feature type="compositionally biased region" description="Polar residues" evidence="1">
    <location>
        <begin position="15"/>
        <end position="27"/>
    </location>
</feature>
<feature type="transmembrane region" description="Helical" evidence="2">
    <location>
        <begin position="98"/>
        <end position="115"/>
    </location>
</feature>
<reference evidence="3 4" key="1">
    <citation type="journal article" date="2015" name="Genome Announc.">
        <title>Draft Genome Sequence and Gene Annotation of the Entomopathogenic Fungus Verticillium hemipterigenum.</title>
        <authorList>
            <person name="Horn F."/>
            <person name="Habel A."/>
            <person name="Scharf D.H."/>
            <person name="Dworschak J."/>
            <person name="Brakhage A.A."/>
            <person name="Guthke R."/>
            <person name="Hertweck C."/>
            <person name="Linde J."/>
        </authorList>
    </citation>
    <scope>NUCLEOTIDE SEQUENCE [LARGE SCALE GENOMIC DNA]</scope>
</reference>
<evidence type="ECO:0000313" key="4">
    <source>
        <dbReference type="Proteomes" id="UP000039046"/>
    </source>
</evidence>
<dbReference type="EMBL" id="CDHN01000007">
    <property type="protein sequence ID" value="CEJ94720.1"/>
    <property type="molecule type" value="Genomic_DNA"/>
</dbReference>
<keyword evidence="2" id="KW-0472">Membrane</keyword>
<keyword evidence="4" id="KW-1185">Reference proteome</keyword>
<name>A0A0A1TRJ9_9HYPO</name>
<feature type="transmembrane region" description="Helical" evidence="2">
    <location>
        <begin position="141"/>
        <end position="171"/>
    </location>
</feature>
<evidence type="ECO:0000256" key="2">
    <source>
        <dbReference type="SAM" id="Phobius"/>
    </source>
</evidence>
<proteinExistence type="predicted"/>
<keyword evidence="2" id="KW-1133">Transmembrane helix</keyword>
<organism evidence="3 4">
    <name type="scientific">[Torrubiella] hemipterigena</name>
    <dbReference type="NCBI Taxonomy" id="1531966"/>
    <lineage>
        <taxon>Eukaryota</taxon>
        <taxon>Fungi</taxon>
        <taxon>Dikarya</taxon>
        <taxon>Ascomycota</taxon>
        <taxon>Pezizomycotina</taxon>
        <taxon>Sordariomycetes</taxon>
        <taxon>Hypocreomycetidae</taxon>
        <taxon>Hypocreales</taxon>
        <taxon>Clavicipitaceae</taxon>
        <taxon>Clavicipitaceae incertae sedis</taxon>
        <taxon>'Torrubiella' clade</taxon>
    </lineage>
</organism>
<gene>
    <name evidence="3" type="ORF">VHEMI10235</name>
</gene>
<protein>
    <recommendedName>
        <fullName evidence="5">MARVEL domain-containing protein</fullName>
    </recommendedName>
</protein>